<dbReference type="STRING" id="39060.SAMN05660706_1288"/>
<accession>A0A1I6E6V5</accession>
<dbReference type="GO" id="GO:0051536">
    <property type="term" value="F:iron-sulfur cluster binding"/>
    <property type="evidence" value="ECO:0007669"/>
    <property type="project" value="UniProtKB-KW"/>
</dbReference>
<dbReference type="Gene3D" id="3.40.30.10">
    <property type="entry name" value="Glutaredoxin"/>
    <property type="match status" value="1"/>
</dbReference>
<evidence type="ECO:0000256" key="1">
    <source>
        <dbReference type="ARBA" id="ARBA00022723"/>
    </source>
</evidence>
<dbReference type="RefSeq" id="WP_092486036.1">
    <property type="nucleotide sequence ID" value="NZ_FOYM01000028.1"/>
</dbReference>
<evidence type="ECO:0000256" key="2">
    <source>
        <dbReference type="ARBA" id="ARBA00023004"/>
    </source>
</evidence>
<dbReference type="Pfam" id="PF01257">
    <property type="entry name" value="2Fe-2S_thioredx"/>
    <property type="match status" value="1"/>
</dbReference>
<keyword evidence="1" id="KW-0479">Metal-binding</keyword>
<name>A0A1I6E6V5_9FIRM</name>
<dbReference type="Proteomes" id="UP000199584">
    <property type="component" value="Unassembled WGS sequence"/>
</dbReference>
<dbReference type="EMBL" id="FOYM01000028">
    <property type="protein sequence ID" value="SFR13480.1"/>
    <property type="molecule type" value="Genomic_DNA"/>
</dbReference>
<protein>
    <submittedName>
        <fullName evidence="4">NAD(P)-dependent iron-only hydrogenase iron-sulfur protein</fullName>
    </submittedName>
</protein>
<dbReference type="SUPFAM" id="SSF52833">
    <property type="entry name" value="Thioredoxin-like"/>
    <property type="match status" value="1"/>
</dbReference>
<keyword evidence="3" id="KW-0411">Iron-sulfur</keyword>
<evidence type="ECO:0000313" key="4">
    <source>
        <dbReference type="EMBL" id="SFR13480.1"/>
    </source>
</evidence>
<sequence>MKSLAELDKLREKLRQEMNVREKDHDVTVTVSMGTCGIAAGAREIVKALLEEMKEQGLSRVALTQTSCAGLCQHEPLVEVNRGNEKITYINVDRDKAREIVKKHLVAGQVIKEWTTPERS</sequence>
<evidence type="ECO:0000256" key="3">
    <source>
        <dbReference type="ARBA" id="ARBA00023014"/>
    </source>
</evidence>
<dbReference type="OrthoDB" id="9800692at2"/>
<dbReference type="AlphaFoldDB" id="A0A1I6E6V5"/>
<dbReference type="PANTHER" id="PTHR43578">
    <property type="entry name" value="NADH-QUINONE OXIDOREDUCTASE SUBUNIT F"/>
    <property type="match status" value="1"/>
</dbReference>
<proteinExistence type="predicted"/>
<dbReference type="PANTHER" id="PTHR43578:SF3">
    <property type="entry name" value="NADH-QUINONE OXIDOREDUCTASE SUBUNIT F"/>
    <property type="match status" value="1"/>
</dbReference>
<keyword evidence="2" id="KW-0408">Iron</keyword>
<dbReference type="InterPro" id="IPR036249">
    <property type="entry name" value="Thioredoxin-like_sf"/>
</dbReference>
<gene>
    <name evidence="4" type="ORF">SAMN05660706_1288</name>
</gene>
<organism evidence="4 5">
    <name type="scientific">Desulfoscipio geothermicus DSM 3669</name>
    <dbReference type="NCBI Taxonomy" id="1121426"/>
    <lineage>
        <taxon>Bacteria</taxon>
        <taxon>Bacillati</taxon>
        <taxon>Bacillota</taxon>
        <taxon>Clostridia</taxon>
        <taxon>Eubacteriales</taxon>
        <taxon>Desulfallaceae</taxon>
        <taxon>Desulfoscipio</taxon>
    </lineage>
</organism>
<reference evidence="5" key="1">
    <citation type="submission" date="2016-10" db="EMBL/GenBank/DDBJ databases">
        <authorList>
            <person name="Varghese N."/>
            <person name="Submissions S."/>
        </authorList>
    </citation>
    <scope>NUCLEOTIDE SEQUENCE [LARGE SCALE GENOMIC DNA]</scope>
    <source>
        <strain evidence="5">DSM 3669</strain>
    </source>
</reference>
<keyword evidence="5" id="KW-1185">Reference proteome</keyword>
<dbReference type="GO" id="GO:0046872">
    <property type="term" value="F:metal ion binding"/>
    <property type="evidence" value="ECO:0007669"/>
    <property type="project" value="UniProtKB-KW"/>
</dbReference>
<dbReference type="CDD" id="cd02980">
    <property type="entry name" value="TRX_Fd_family"/>
    <property type="match status" value="1"/>
</dbReference>
<evidence type="ECO:0000313" key="5">
    <source>
        <dbReference type="Proteomes" id="UP000199584"/>
    </source>
</evidence>